<evidence type="ECO:0000256" key="7">
    <source>
        <dbReference type="ARBA" id="ARBA00023014"/>
    </source>
</evidence>
<dbReference type="Proteomes" id="UP000301309">
    <property type="component" value="Unassembled WGS sequence"/>
</dbReference>
<evidence type="ECO:0000256" key="10">
    <source>
        <dbReference type="ARBA" id="ARBA00023157"/>
    </source>
</evidence>
<comment type="cofactor">
    <cofactor evidence="1">
        <name>[4Fe-4S] cluster</name>
        <dbReference type="ChEBI" id="CHEBI:49883"/>
    </cofactor>
</comment>
<gene>
    <name evidence="14" type="ORF">SVIO_112160</name>
</gene>
<keyword evidence="6" id="KW-0408">Iron</keyword>
<dbReference type="GO" id="GO:0047134">
    <property type="term" value="F:protein-disulfide reductase [NAD(P)H] activity"/>
    <property type="evidence" value="ECO:0007669"/>
    <property type="project" value="TreeGrafter"/>
</dbReference>
<dbReference type="GO" id="GO:0005737">
    <property type="term" value="C:cytoplasm"/>
    <property type="evidence" value="ECO:0007669"/>
    <property type="project" value="UniProtKB-SubCell"/>
</dbReference>
<evidence type="ECO:0000256" key="4">
    <source>
        <dbReference type="ARBA" id="ARBA00022485"/>
    </source>
</evidence>
<evidence type="ECO:0000313" key="15">
    <source>
        <dbReference type="Proteomes" id="UP000301309"/>
    </source>
</evidence>
<evidence type="ECO:0000313" key="14">
    <source>
        <dbReference type="EMBL" id="GDY60593.1"/>
    </source>
</evidence>
<dbReference type="InterPro" id="IPR003482">
    <property type="entry name" value="Whib"/>
</dbReference>
<sequence length="89" mass="10260">MTTRLAPYPWLTGDEPCRQPDSDPEWWFTDDTKTEAHAHQLCQACPARIRCLAWALDNPAYTEHGIWAATDPERREELRAEFSTGEEQA</sequence>
<feature type="domain" description="4Fe-4S Wbl-type" evidence="13">
    <location>
        <begin position="16"/>
        <end position="77"/>
    </location>
</feature>
<dbReference type="GO" id="GO:0045892">
    <property type="term" value="P:negative regulation of DNA-templated transcription"/>
    <property type="evidence" value="ECO:0007669"/>
    <property type="project" value="TreeGrafter"/>
</dbReference>
<dbReference type="InterPro" id="IPR034768">
    <property type="entry name" value="4FE4S_WBL"/>
</dbReference>
<dbReference type="AlphaFoldDB" id="A0A4D4LR86"/>
<evidence type="ECO:0000256" key="8">
    <source>
        <dbReference type="ARBA" id="ARBA00023015"/>
    </source>
</evidence>
<comment type="subcellular location">
    <subcellularLocation>
        <location evidence="2">Cytoplasm</location>
    </subcellularLocation>
</comment>
<dbReference type="GO" id="GO:0051539">
    <property type="term" value="F:4 iron, 4 sulfur cluster binding"/>
    <property type="evidence" value="ECO:0007669"/>
    <property type="project" value="UniProtKB-KW"/>
</dbReference>
<dbReference type="RefSeq" id="WP_162002154.1">
    <property type="nucleotide sequence ID" value="NZ_BAAASO010000065.1"/>
</dbReference>
<keyword evidence="8" id="KW-0805">Transcription regulation</keyword>
<name>A0A4D4LR86_STRVO</name>
<feature type="region of interest" description="Disordered" evidence="12">
    <location>
        <begin position="1"/>
        <end position="22"/>
    </location>
</feature>
<dbReference type="PROSITE" id="PS51674">
    <property type="entry name" value="4FE4S_WBL"/>
    <property type="match status" value="1"/>
</dbReference>
<evidence type="ECO:0000256" key="1">
    <source>
        <dbReference type="ARBA" id="ARBA00001966"/>
    </source>
</evidence>
<keyword evidence="5" id="KW-0479">Metal-binding</keyword>
<evidence type="ECO:0000256" key="12">
    <source>
        <dbReference type="SAM" id="MobiDB-lite"/>
    </source>
</evidence>
<keyword evidence="4" id="KW-0004">4Fe-4S</keyword>
<protein>
    <recommendedName>
        <fullName evidence="13">4Fe-4S Wbl-type domain-containing protein</fullName>
    </recommendedName>
</protein>
<dbReference type="GO" id="GO:0003677">
    <property type="term" value="F:DNA binding"/>
    <property type="evidence" value="ECO:0007669"/>
    <property type="project" value="UniProtKB-KW"/>
</dbReference>
<keyword evidence="11" id="KW-0804">Transcription</keyword>
<reference evidence="14 15" key="1">
    <citation type="journal article" date="2020" name="Int. J. Syst. Evol. Microbiol.">
        <title>Reclassification of Streptomyces castelarensis and Streptomyces sporoclivatus as later heterotypic synonyms of Streptomyces antimycoticus.</title>
        <authorList>
            <person name="Komaki H."/>
            <person name="Tamura T."/>
        </authorList>
    </citation>
    <scope>NUCLEOTIDE SEQUENCE [LARGE SCALE GENOMIC DNA]</scope>
    <source>
        <strain evidence="14 15">NBRC 13459</strain>
    </source>
</reference>
<evidence type="ECO:0000256" key="6">
    <source>
        <dbReference type="ARBA" id="ARBA00023004"/>
    </source>
</evidence>
<dbReference type="EMBL" id="BJHW01000003">
    <property type="protein sequence ID" value="GDY60593.1"/>
    <property type="molecule type" value="Genomic_DNA"/>
</dbReference>
<evidence type="ECO:0000256" key="2">
    <source>
        <dbReference type="ARBA" id="ARBA00004496"/>
    </source>
</evidence>
<comment type="similarity">
    <text evidence="3">Belongs to the WhiB family.</text>
</comment>
<dbReference type="GO" id="GO:0045454">
    <property type="term" value="P:cell redox homeostasis"/>
    <property type="evidence" value="ECO:0007669"/>
    <property type="project" value="TreeGrafter"/>
</dbReference>
<accession>A0A4D4LR86</accession>
<keyword evidence="9" id="KW-0238">DNA-binding</keyword>
<keyword evidence="15" id="KW-1185">Reference proteome</keyword>
<dbReference type="Pfam" id="PF02467">
    <property type="entry name" value="Whib"/>
    <property type="match status" value="1"/>
</dbReference>
<evidence type="ECO:0000259" key="13">
    <source>
        <dbReference type="PROSITE" id="PS51674"/>
    </source>
</evidence>
<evidence type="ECO:0000256" key="5">
    <source>
        <dbReference type="ARBA" id="ARBA00022723"/>
    </source>
</evidence>
<proteinExistence type="inferred from homology"/>
<keyword evidence="7" id="KW-0411">Iron-sulfur</keyword>
<evidence type="ECO:0000256" key="9">
    <source>
        <dbReference type="ARBA" id="ARBA00023125"/>
    </source>
</evidence>
<keyword evidence="10" id="KW-1015">Disulfide bond</keyword>
<organism evidence="14 15">
    <name type="scientific">Streptomyces violaceusniger</name>
    <dbReference type="NCBI Taxonomy" id="68280"/>
    <lineage>
        <taxon>Bacteria</taxon>
        <taxon>Bacillati</taxon>
        <taxon>Actinomycetota</taxon>
        <taxon>Actinomycetes</taxon>
        <taxon>Kitasatosporales</taxon>
        <taxon>Streptomycetaceae</taxon>
        <taxon>Streptomyces</taxon>
        <taxon>Streptomyces violaceusniger group</taxon>
    </lineage>
</organism>
<comment type="caution">
    <text evidence="14">The sequence shown here is derived from an EMBL/GenBank/DDBJ whole genome shotgun (WGS) entry which is preliminary data.</text>
</comment>
<dbReference type="PANTHER" id="PTHR38839">
    <property type="entry name" value="TRANSCRIPTIONAL REGULATOR WHID-RELATED"/>
    <property type="match status" value="1"/>
</dbReference>
<evidence type="ECO:0000256" key="11">
    <source>
        <dbReference type="ARBA" id="ARBA00023163"/>
    </source>
</evidence>
<evidence type="ECO:0000256" key="3">
    <source>
        <dbReference type="ARBA" id="ARBA00006597"/>
    </source>
</evidence>
<dbReference type="GO" id="GO:0046872">
    <property type="term" value="F:metal ion binding"/>
    <property type="evidence" value="ECO:0007669"/>
    <property type="project" value="UniProtKB-KW"/>
</dbReference>